<proteinExistence type="predicted"/>
<evidence type="ECO:0000313" key="1">
    <source>
        <dbReference type="EMBL" id="BAW27022.1"/>
    </source>
</evidence>
<protein>
    <submittedName>
        <fullName evidence="1">Uncharacterized protein</fullName>
    </submittedName>
</protein>
<dbReference type="RefSeq" id="WP_073937666.1">
    <property type="nucleotide sequence ID" value="NZ_AP015030.1"/>
</dbReference>
<accession>A0A1L7NNK7</accession>
<organism evidence="1 2">
    <name type="scientific">Pseudomonas putida</name>
    <name type="common">Arthrobacter siderocapsulatus</name>
    <dbReference type="NCBI Taxonomy" id="303"/>
    <lineage>
        <taxon>Bacteria</taxon>
        <taxon>Pseudomonadati</taxon>
        <taxon>Pseudomonadota</taxon>
        <taxon>Gammaproteobacteria</taxon>
        <taxon>Pseudomonadales</taxon>
        <taxon>Pseudomonadaceae</taxon>
        <taxon>Pseudomonas</taxon>
    </lineage>
</organism>
<dbReference type="Proteomes" id="UP000218731">
    <property type="component" value="Plasmid pKF715A"/>
</dbReference>
<keyword evidence="1" id="KW-0614">Plasmid</keyword>
<gene>
    <name evidence="1" type="ORF">KF715C_pA5170</name>
</gene>
<dbReference type="AlphaFoldDB" id="A0A1L7NNK7"/>
<reference evidence="1 2" key="1">
    <citation type="submission" date="2015-11" db="EMBL/GenBank/DDBJ databases">
        <title>Complete genome sequencing of a biphenyl-degrading bacterium, Pseudomonas putida KF715 (=NBRC110667).</title>
        <authorList>
            <person name="Suenaga H."/>
            <person name="Fujihara N."/>
            <person name="Watanabe T."/>
            <person name="Hirose J."/>
            <person name="Kimura N."/>
            <person name="Yamazoe A."/>
            <person name="Hosoyama A."/>
            <person name="Shimodaira J."/>
            <person name="Furukawa K."/>
        </authorList>
    </citation>
    <scope>NUCLEOTIDE SEQUENCE [LARGE SCALE GENOMIC DNA]</scope>
    <source>
        <strain evidence="1 2">KF715</strain>
        <plasmid evidence="2">Plasmid pkf715a dna</plasmid>
    </source>
</reference>
<dbReference type="EMBL" id="AP015030">
    <property type="protein sequence ID" value="BAW27022.1"/>
    <property type="molecule type" value="Genomic_DNA"/>
</dbReference>
<evidence type="ECO:0000313" key="2">
    <source>
        <dbReference type="Proteomes" id="UP000218731"/>
    </source>
</evidence>
<sequence length="293" mass="32176">MLIDFEKTHRSYLVGSMIENVWQFKPTNERDPRSGFFPASHQIFSNAALQVALHLFNSINERGQCVGVSHCLYLNFTRKIDGVYKLNNDNGRVAFHLDLGVASDLYGFVTGAVDDFTYRVVRSGRPPKCIQGISIWRDGARVAVLRGEDGRKEAASIEVDLDRAAQIAVAAFCVAYGRLLYPSLGEAAIMAILSPPPKTRACAEKSAPHDQLEGETAFASQQAGSTQALDDPATTQALRRLRKAIWAIGNQKWPGMTLKALQAIQALNDPDHLQALIDQGNAGDFAAWNKYAQ</sequence>
<geneLocation type="plasmid" evidence="2">
    <name>pkf715a dna</name>
</geneLocation>
<name>A0A1L7NNK7_PSEPU</name>